<dbReference type="InterPro" id="IPR016162">
    <property type="entry name" value="Ald_DH_N"/>
</dbReference>
<name>A0A8H4W1G7_9HELO</name>
<evidence type="ECO:0000313" key="10">
    <source>
        <dbReference type="EMBL" id="KAF4627569.1"/>
    </source>
</evidence>
<evidence type="ECO:0000256" key="3">
    <source>
        <dbReference type="ARBA" id="ARBA00023002"/>
    </source>
</evidence>
<dbReference type="PANTHER" id="PTHR43353:SF5">
    <property type="entry name" value="SUCCINATE-SEMIALDEHYDE DEHYDROGENASE, MITOCHONDRIAL"/>
    <property type="match status" value="1"/>
</dbReference>
<evidence type="ECO:0000256" key="6">
    <source>
        <dbReference type="ARBA" id="ARBA00067047"/>
    </source>
</evidence>
<dbReference type="SMART" id="SM00849">
    <property type="entry name" value="Lactamase_B"/>
    <property type="match status" value="1"/>
</dbReference>
<evidence type="ECO:0000259" key="9">
    <source>
        <dbReference type="SMART" id="SM00849"/>
    </source>
</evidence>
<dbReference type="InterPro" id="IPR050740">
    <property type="entry name" value="Aldehyde_DH_Superfamily"/>
</dbReference>
<gene>
    <name evidence="10" type="ORF">G7Y89_g10590</name>
</gene>
<dbReference type="SUPFAM" id="SSF53720">
    <property type="entry name" value="ALDH-like"/>
    <property type="match status" value="1"/>
</dbReference>
<dbReference type="Gene3D" id="3.40.309.10">
    <property type="entry name" value="Aldehyde Dehydrogenase, Chain A, domain 2"/>
    <property type="match status" value="1"/>
</dbReference>
<dbReference type="FunFam" id="3.40.309.10:FF:000004">
    <property type="entry name" value="Succinate-semialdehyde dehydrogenase I"/>
    <property type="match status" value="1"/>
</dbReference>
<evidence type="ECO:0000256" key="1">
    <source>
        <dbReference type="ARBA" id="ARBA00005176"/>
    </source>
</evidence>
<dbReference type="GO" id="GO:0005737">
    <property type="term" value="C:cytoplasm"/>
    <property type="evidence" value="ECO:0007669"/>
    <property type="project" value="TreeGrafter"/>
</dbReference>
<dbReference type="SUPFAM" id="SSF56281">
    <property type="entry name" value="Metallo-hydrolase/oxidoreductase"/>
    <property type="match status" value="1"/>
</dbReference>
<evidence type="ECO:0000256" key="8">
    <source>
        <dbReference type="RuleBase" id="RU003345"/>
    </source>
</evidence>
<dbReference type="Gene3D" id="3.40.720.10">
    <property type="entry name" value="Alkaline Phosphatase, subunit A"/>
    <property type="match status" value="1"/>
</dbReference>
<dbReference type="GO" id="GO:0004777">
    <property type="term" value="F:succinate-semialdehyde dehydrogenase (NAD+) activity"/>
    <property type="evidence" value="ECO:0007669"/>
    <property type="project" value="TreeGrafter"/>
</dbReference>
<evidence type="ECO:0000256" key="5">
    <source>
        <dbReference type="ARBA" id="ARBA00052698"/>
    </source>
</evidence>
<dbReference type="PROSITE" id="PS00687">
    <property type="entry name" value="ALDEHYDE_DEHYDR_GLU"/>
    <property type="match status" value="1"/>
</dbReference>
<dbReference type="PANTHER" id="PTHR43353">
    <property type="entry name" value="SUCCINATE-SEMIALDEHYDE DEHYDROGENASE, MITOCHONDRIAL"/>
    <property type="match status" value="1"/>
</dbReference>
<dbReference type="InterPro" id="IPR017850">
    <property type="entry name" value="Alkaline_phosphatase_core_sf"/>
</dbReference>
<comment type="catalytic activity">
    <reaction evidence="4">
        <text>succinate semialdehyde + NADP(+) + H2O = succinate + NADPH + 2 H(+)</text>
        <dbReference type="Rhea" id="RHEA:13213"/>
        <dbReference type="ChEBI" id="CHEBI:15377"/>
        <dbReference type="ChEBI" id="CHEBI:15378"/>
        <dbReference type="ChEBI" id="CHEBI:30031"/>
        <dbReference type="ChEBI" id="CHEBI:57706"/>
        <dbReference type="ChEBI" id="CHEBI:57783"/>
        <dbReference type="ChEBI" id="CHEBI:58349"/>
        <dbReference type="EC" id="1.2.1.16"/>
    </reaction>
</comment>
<dbReference type="InterPro" id="IPR016161">
    <property type="entry name" value="Ald_DH/histidinol_DH"/>
</dbReference>
<evidence type="ECO:0000256" key="4">
    <source>
        <dbReference type="ARBA" id="ARBA00050387"/>
    </source>
</evidence>
<dbReference type="EC" id="1.2.1.16" evidence="6"/>
<keyword evidence="3 8" id="KW-0560">Oxidoreductase</keyword>
<dbReference type="GO" id="GO:0009450">
    <property type="term" value="P:gamma-aminobutyric acid catabolic process"/>
    <property type="evidence" value="ECO:0007669"/>
    <property type="project" value="TreeGrafter"/>
</dbReference>
<dbReference type="InterPro" id="IPR015590">
    <property type="entry name" value="Aldehyde_DH_dom"/>
</dbReference>
<dbReference type="EMBL" id="JAAMPI010000947">
    <property type="protein sequence ID" value="KAF4627569.1"/>
    <property type="molecule type" value="Genomic_DNA"/>
</dbReference>
<dbReference type="AlphaFoldDB" id="A0A8H4W1G7"/>
<dbReference type="CDD" id="cd07729">
    <property type="entry name" value="AHL_lactonase_MBL-fold"/>
    <property type="match status" value="1"/>
</dbReference>
<keyword evidence="11" id="KW-1185">Reference proteome</keyword>
<comment type="pathway">
    <text evidence="1">Amino-acid degradation; 4-aminobutanoate degradation.</text>
</comment>
<organism evidence="10 11">
    <name type="scientific">Cudoniella acicularis</name>
    <dbReference type="NCBI Taxonomy" id="354080"/>
    <lineage>
        <taxon>Eukaryota</taxon>
        <taxon>Fungi</taxon>
        <taxon>Dikarya</taxon>
        <taxon>Ascomycota</taxon>
        <taxon>Pezizomycotina</taxon>
        <taxon>Leotiomycetes</taxon>
        <taxon>Helotiales</taxon>
        <taxon>Tricladiaceae</taxon>
        <taxon>Cudoniella</taxon>
    </lineage>
</organism>
<dbReference type="SUPFAM" id="SSF53649">
    <property type="entry name" value="Alkaline phosphatase-like"/>
    <property type="match status" value="1"/>
</dbReference>
<dbReference type="Proteomes" id="UP000566819">
    <property type="component" value="Unassembled WGS sequence"/>
</dbReference>
<reference evidence="10 11" key="1">
    <citation type="submission" date="2020-03" db="EMBL/GenBank/DDBJ databases">
        <title>Draft Genome Sequence of Cudoniella acicularis.</title>
        <authorList>
            <person name="Buettner E."/>
            <person name="Kellner H."/>
        </authorList>
    </citation>
    <scope>NUCLEOTIDE SEQUENCE [LARGE SCALE GENOMIC DNA]</scope>
    <source>
        <strain evidence="10 11">DSM 108380</strain>
    </source>
</reference>
<feature type="active site" evidence="7">
    <location>
        <position position="550"/>
    </location>
</feature>
<accession>A0A8H4W1G7</accession>
<dbReference type="InterPro" id="IPR029510">
    <property type="entry name" value="Ald_DH_CS_GLU"/>
</dbReference>
<dbReference type="OrthoDB" id="5818554at2759"/>
<dbReference type="InterPro" id="IPR001279">
    <property type="entry name" value="Metallo-B-lactamas"/>
</dbReference>
<evidence type="ECO:0000313" key="11">
    <source>
        <dbReference type="Proteomes" id="UP000566819"/>
    </source>
</evidence>
<comment type="similarity">
    <text evidence="2 8">Belongs to the aldehyde dehydrogenase family.</text>
</comment>
<dbReference type="Gene3D" id="3.60.15.10">
    <property type="entry name" value="Ribonuclease Z/Hydroxyacylglutathione hydrolase-like"/>
    <property type="match status" value="1"/>
</dbReference>
<evidence type="ECO:0000256" key="7">
    <source>
        <dbReference type="PROSITE-ProRule" id="PRU10007"/>
    </source>
</evidence>
<comment type="catalytic activity">
    <reaction evidence="5">
        <text>succinate semialdehyde + NAD(+) + H2O = succinate + NADH + 2 H(+)</text>
        <dbReference type="Rhea" id="RHEA:13217"/>
        <dbReference type="ChEBI" id="CHEBI:15377"/>
        <dbReference type="ChEBI" id="CHEBI:15378"/>
        <dbReference type="ChEBI" id="CHEBI:30031"/>
        <dbReference type="ChEBI" id="CHEBI:57540"/>
        <dbReference type="ChEBI" id="CHEBI:57706"/>
        <dbReference type="ChEBI" id="CHEBI:57945"/>
        <dbReference type="EC" id="1.2.1.16"/>
    </reaction>
</comment>
<sequence>MAGIQRALNAGAVPGHISNVCPEGTRAYLLEVGWLECDEGFVVQGGNTSLKSTEAKSFVNKRRELPMYCVLIDHPHEGVILWETGCGVDYPTVWGPQVADVFARVRYEPRHELKAAIEATGHKLEDVKKIILGHMHLDHAGGLDQFLDRTDIEIWVHDKELRSALWSVATGADVGVYRKHYMDLSLNWKTFDDRTMDFCQGITLHHLPGHTDGLIGMQINLPNSGTFFFISDHCHVIENVSSIEKTSPFTKSNADDVVVAGWSTSRMVSKSFATRGGKSFVSQFQSSGRDNFKSFAIMEASPLSDLKRKDLFLRTKGYINAEWVDAKSGKTFDVIDPATLEKIATVPEMGAADTALAIEAAHEAFQSFKKTSARERARMLRKWNDLCLEHIDDLALILTLENGKTLTEAKGEVAYAASFLEWFAGEAERTHGEVVPVANQNQRILTFKQPLGVAACLAPWNFPIAMITRKVWKPAGETPLSCLAQAVLAQQAGFPKGAINVITTLDQVAEVGKELCTNKLVKKLSFTGSTRVGKLLAQQCAGSLKKLSLELGGNSPFIVFDDAKIETAVEACILAKLRNSGQTCVTANRIMVQRGIYDRFAEALTKRIKELKVGKGTEDGVFIGPLTHERAVEKAMSHINDAKKHGGQVILGGVPMAGMKGYFLQPTIIKNMNKDMLTTREETFAPVVGLYKFETEDEAIEMANDCDVGLGAFIITENIPRSWRVTEALEVGMVGVNLGLLSAWSILLPGLMAAKRWYLYISSIFKDGEPLVKAWFPCNRKLQTLGCVLPPDQTDFLAGQYFDIRLEVHAPVNGFEANGGIPDPNFTFTVAKVGGTAQSAAMFFKIAESALKRWNFTRYEDRFAQDAHAPSVVRVTSKAYQRVALYEPGEYVAILNYYNGTKTVANWIVRHLQQTKKAKNVILFIGSASSASALYSGHKSTANAMGVYADSSADLFDDLKVETIVEPLTRIWESAIGILGRNVYKDYLNTTTNDPSGNKKPALDLPGLKEMTLKAIDILHARGGDNRFFMMSEAASLDKQMHTLDYDRALGDLLELDDIVNATIAKLKSLGELGIPSLSLRLITVMALTSSARLIQRSGANPDNRENYRVHNSGPRLPATNITGFPADDYFVNPKENTDGFIVNGTLPTNEAQGVHSLTDVPVFAMGPCQELSGGVYGIIDIFFNMANCLGLGRSSNATGGIGASRQIPGYKGSTNQYNMDQSTPAATQTAPWALEQPMIYIVTAMLVLLRVAIGLKSGMPMGSFGIIIARIILRLV</sequence>
<evidence type="ECO:0000256" key="2">
    <source>
        <dbReference type="ARBA" id="ARBA00009986"/>
    </source>
</evidence>
<dbReference type="InterPro" id="IPR016163">
    <property type="entry name" value="Ald_DH_C"/>
</dbReference>
<dbReference type="InterPro" id="IPR036866">
    <property type="entry name" value="RibonucZ/Hydroxyglut_hydro"/>
</dbReference>
<protein>
    <recommendedName>
        <fullName evidence="6">succinate-semialdehyde dehydrogenase [NAD(P)(+)]</fullName>
        <ecNumber evidence="6">1.2.1.16</ecNumber>
    </recommendedName>
</protein>
<feature type="domain" description="Metallo-beta-lactamase" evidence="9">
    <location>
        <begin position="66"/>
        <end position="262"/>
    </location>
</feature>
<comment type="caution">
    <text evidence="10">The sequence shown here is derived from an EMBL/GenBank/DDBJ whole genome shotgun (WGS) entry which is preliminary data.</text>
</comment>
<dbReference type="Gene3D" id="3.40.605.10">
    <property type="entry name" value="Aldehyde Dehydrogenase, Chain A, domain 1"/>
    <property type="match status" value="1"/>
</dbReference>
<proteinExistence type="inferred from homology"/>
<dbReference type="CDD" id="cd07103">
    <property type="entry name" value="ALDH_F5_SSADH_GabD"/>
    <property type="match status" value="1"/>
</dbReference>
<dbReference type="FunFam" id="3.40.605.10:FF:000005">
    <property type="entry name" value="Succinate-semialdehyde dehydrogenase I"/>
    <property type="match status" value="1"/>
</dbReference>
<dbReference type="Pfam" id="PF00753">
    <property type="entry name" value="Lactamase_B"/>
    <property type="match status" value="1"/>
</dbReference>
<dbReference type="Pfam" id="PF00171">
    <property type="entry name" value="Aldedh"/>
    <property type="match status" value="1"/>
</dbReference>